<name>A0AAE9JL06_CAEBR</name>
<accession>A0AAE9JL06</accession>
<evidence type="ECO:0000313" key="3">
    <source>
        <dbReference type="Proteomes" id="UP000829354"/>
    </source>
</evidence>
<dbReference type="InterPro" id="IPR036186">
    <property type="entry name" value="Serpin_sf"/>
</dbReference>
<dbReference type="SUPFAM" id="SSF56574">
    <property type="entry name" value="Serpins"/>
    <property type="match status" value="1"/>
</dbReference>
<dbReference type="InterPro" id="IPR042185">
    <property type="entry name" value="Serpin_sf_2"/>
</dbReference>
<dbReference type="PROSITE" id="PS00284">
    <property type="entry name" value="SERPIN"/>
    <property type="match status" value="1"/>
</dbReference>
<dbReference type="Pfam" id="PF00079">
    <property type="entry name" value="Serpin"/>
    <property type="match status" value="1"/>
</dbReference>
<gene>
    <name evidence="2" type="ORF">L5515_006480</name>
</gene>
<evidence type="ECO:0000313" key="2">
    <source>
        <dbReference type="EMBL" id="UMM32803.1"/>
    </source>
</evidence>
<dbReference type="InterPro" id="IPR023795">
    <property type="entry name" value="Serpin_CS"/>
</dbReference>
<dbReference type="AlphaFoldDB" id="A0AAE9JL06"/>
<proteinExistence type="predicted"/>
<organism evidence="2 3">
    <name type="scientific">Caenorhabditis briggsae</name>
    <dbReference type="NCBI Taxonomy" id="6238"/>
    <lineage>
        <taxon>Eukaryota</taxon>
        <taxon>Metazoa</taxon>
        <taxon>Ecdysozoa</taxon>
        <taxon>Nematoda</taxon>
        <taxon>Chromadorea</taxon>
        <taxon>Rhabditida</taxon>
        <taxon>Rhabditina</taxon>
        <taxon>Rhabditomorpha</taxon>
        <taxon>Rhabditoidea</taxon>
        <taxon>Rhabditidae</taxon>
        <taxon>Peloderinae</taxon>
        <taxon>Caenorhabditis</taxon>
    </lineage>
</organism>
<dbReference type="Proteomes" id="UP000829354">
    <property type="component" value="Chromosome V"/>
</dbReference>
<dbReference type="Gene3D" id="2.30.39.10">
    <property type="entry name" value="Alpha-1-antitrypsin, domain 1"/>
    <property type="match status" value="1"/>
</dbReference>
<dbReference type="InterPro" id="IPR023796">
    <property type="entry name" value="Serpin_dom"/>
</dbReference>
<evidence type="ECO:0000259" key="1">
    <source>
        <dbReference type="Pfam" id="PF00079"/>
    </source>
</evidence>
<feature type="domain" description="Serpin" evidence="1">
    <location>
        <begin position="59"/>
        <end position="177"/>
    </location>
</feature>
<protein>
    <recommendedName>
        <fullName evidence="1">Serpin domain-containing protein</fullName>
    </recommendedName>
</protein>
<dbReference type="EMBL" id="CP092624">
    <property type="protein sequence ID" value="UMM32803.1"/>
    <property type="molecule type" value="Genomic_DNA"/>
</dbReference>
<sequence length="254" mass="29485">MDSSSIQAFSTGLQILQTIGTSHSYAFPEMLMSEELTNVRLLPKTFHHSHRRSNHSSHSFTATWLYSYLYQKDLKMRFSLTNGKHKTLNFISANTTLSERILEESRTFRCAEDGTFEVLQVPLIGKCDLIFFLPKKGQSLKDSIRELNSTRIQTLFNEMTVYNVHYAIPHFHMKSTFSYIVGREAHKFHFKWVGSSYGSQAREKKNLNRFRERRMSFISPAIDRTPYSFIANRPFFFSVLDHGSPTVMGVYNGH</sequence>
<dbReference type="FunFam" id="2.30.39.10:FF:000100">
    <property type="entry name" value="Protein CBG10463"/>
    <property type="match status" value="1"/>
</dbReference>
<reference evidence="2 3" key="1">
    <citation type="submission" date="2022-04" db="EMBL/GenBank/DDBJ databases">
        <title>Chromosome-level reference genomes for two strains of Caenorhabditis briggsae: an improved platform for comparative genomics.</title>
        <authorList>
            <person name="Stevens L."/>
            <person name="Andersen E."/>
        </authorList>
    </citation>
    <scope>NUCLEOTIDE SEQUENCE [LARGE SCALE GENOMIC DNA]</scope>
    <source>
        <strain evidence="2">VX34</strain>
        <tissue evidence="2">Whole-organism</tissue>
    </source>
</reference>
<keyword evidence="3" id="KW-1185">Reference proteome</keyword>